<evidence type="ECO:0000256" key="1">
    <source>
        <dbReference type="SAM" id="Phobius"/>
    </source>
</evidence>
<comment type="caution">
    <text evidence="2">The sequence shown here is derived from an EMBL/GenBank/DDBJ whole genome shotgun (WGS) entry which is preliminary data.</text>
</comment>
<proteinExistence type="predicted"/>
<reference evidence="2 3" key="1">
    <citation type="journal article" date="2014" name="Int. J. Syst. Evol. Microbiol.">
        <title>Complete genome sequence of Corynebacterium casei LMG S-19264T (=DSM 44701T), isolated from a smear-ripened cheese.</title>
        <authorList>
            <consortium name="US DOE Joint Genome Institute (JGI-PGF)"/>
            <person name="Walter F."/>
            <person name="Albersmeier A."/>
            <person name="Kalinowski J."/>
            <person name="Ruckert C."/>
        </authorList>
    </citation>
    <scope>NUCLEOTIDE SEQUENCE [LARGE SCALE GENOMIC DNA]</scope>
    <source>
        <strain evidence="2 3">CGMCC 4.7111</strain>
    </source>
</reference>
<keyword evidence="3" id="KW-1185">Reference proteome</keyword>
<evidence type="ECO:0000313" key="3">
    <source>
        <dbReference type="Proteomes" id="UP000600365"/>
    </source>
</evidence>
<keyword evidence="1" id="KW-1133">Transmembrane helix</keyword>
<protein>
    <submittedName>
        <fullName evidence="2">Uncharacterized protein</fullName>
    </submittedName>
</protein>
<evidence type="ECO:0000313" key="2">
    <source>
        <dbReference type="EMBL" id="GGN85359.1"/>
    </source>
</evidence>
<dbReference type="AlphaFoldDB" id="A0A917YCH4"/>
<sequence length="197" mass="21699">MLPPGIRVSTVGVMERRNDARKALDAPLGSPAEVAHDRLWAQDLRSSIRCAAALLILLLLIDWAAGTLTTLRATLWVSLGLLLFLVLHPNRVSAGEGWLVSRGLRGARQVRTDHLVSVRCMDGVGRRLVLRDTFGARVEIDPRVLVSNPALWHRLDEDARVSALRGSLTCGETALRRVSERIDRETAQTVFKVSGLD</sequence>
<keyword evidence="1" id="KW-0812">Transmembrane</keyword>
<gene>
    <name evidence="2" type="ORF">GCM10011579_076280</name>
</gene>
<dbReference type="EMBL" id="BMMM01000018">
    <property type="protein sequence ID" value="GGN85359.1"/>
    <property type="molecule type" value="Genomic_DNA"/>
</dbReference>
<organism evidence="2 3">
    <name type="scientific">Streptomyces albiflavescens</name>
    <dbReference type="NCBI Taxonomy" id="1623582"/>
    <lineage>
        <taxon>Bacteria</taxon>
        <taxon>Bacillati</taxon>
        <taxon>Actinomycetota</taxon>
        <taxon>Actinomycetes</taxon>
        <taxon>Kitasatosporales</taxon>
        <taxon>Streptomycetaceae</taxon>
        <taxon>Streptomyces</taxon>
    </lineage>
</organism>
<dbReference type="Proteomes" id="UP000600365">
    <property type="component" value="Unassembled WGS sequence"/>
</dbReference>
<accession>A0A917YCH4</accession>
<feature type="transmembrane region" description="Helical" evidence="1">
    <location>
        <begin position="48"/>
        <end position="65"/>
    </location>
</feature>
<name>A0A917YCH4_9ACTN</name>
<keyword evidence="1" id="KW-0472">Membrane</keyword>